<feature type="transmembrane region" description="Helical" evidence="2">
    <location>
        <begin position="324"/>
        <end position="343"/>
    </location>
</feature>
<feature type="region of interest" description="Disordered" evidence="1">
    <location>
        <begin position="1"/>
        <end position="25"/>
    </location>
</feature>
<evidence type="ECO:0000313" key="3">
    <source>
        <dbReference type="EMBL" id="TQL59405.1"/>
    </source>
</evidence>
<feature type="transmembrane region" description="Helical" evidence="2">
    <location>
        <begin position="237"/>
        <end position="258"/>
    </location>
</feature>
<dbReference type="Proteomes" id="UP000319514">
    <property type="component" value="Unassembled WGS sequence"/>
</dbReference>
<keyword evidence="4" id="KW-1185">Reference proteome</keyword>
<feature type="transmembrane region" description="Helical" evidence="2">
    <location>
        <begin position="101"/>
        <end position="123"/>
    </location>
</feature>
<feature type="transmembrane region" description="Helical" evidence="2">
    <location>
        <begin position="412"/>
        <end position="429"/>
    </location>
</feature>
<dbReference type="RefSeq" id="WP_141787429.1">
    <property type="nucleotide sequence ID" value="NZ_BAAAKX010000013.1"/>
</dbReference>
<dbReference type="AlphaFoldDB" id="A0A542ZGE9"/>
<keyword evidence="2" id="KW-0472">Membrane</keyword>
<keyword evidence="2" id="KW-0812">Transmembrane</keyword>
<evidence type="ECO:0000313" key="4">
    <source>
        <dbReference type="Proteomes" id="UP000319514"/>
    </source>
</evidence>
<feature type="transmembrane region" description="Helical" evidence="2">
    <location>
        <begin position="461"/>
        <end position="482"/>
    </location>
</feature>
<accession>A0A542ZGE9</accession>
<gene>
    <name evidence="3" type="ORF">FB474_0759</name>
</gene>
<feature type="transmembrane region" description="Helical" evidence="2">
    <location>
        <begin position="37"/>
        <end position="57"/>
    </location>
</feature>
<evidence type="ECO:0000256" key="1">
    <source>
        <dbReference type="SAM" id="MobiDB-lite"/>
    </source>
</evidence>
<organism evidence="3 4">
    <name type="scientific">Oryzihumus leptocrescens</name>
    <dbReference type="NCBI Taxonomy" id="297536"/>
    <lineage>
        <taxon>Bacteria</taxon>
        <taxon>Bacillati</taxon>
        <taxon>Actinomycetota</taxon>
        <taxon>Actinomycetes</taxon>
        <taxon>Micrococcales</taxon>
        <taxon>Intrasporangiaceae</taxon>
        <taxon>Oryzihumus</taxon>
    </lineage>
</organism>
<feature type="transmembrane region" description="Helical" evidence="2">
    <location>
        <begin position="69"/>
        <end position="94"/>
    </location>
</feature>
<proteinExistence type="predicted"/>
<keyword evidence="2" id="KW-1133">Transmembrane helix</keyword>
<name>A0A542ZGE9_9MICO</name>
<dbReference type="EMBL" id="VFOQ01000001">
    <property type="protein sequence ID" value="TQL59405.1"/>
    <property type="molecule type" value="Genomic_DNA"/>
</dbReference>
<feature type="transmembrane region" description="Helical" evidence="2">
    <location>
        <begin position="180"/>
        <end position="201"/>
    </location>
</feature>
<evidence type="ECO:0000256" key="2">
    <source>
        <dbReference type="SAM" id="Phobius"/>
    </source>
</evidence>
<protein>
    <submittedName>
        <fullName evidence="3">Uncharacterized protein</fullName>
    </submittedName>
</protein>
<feature type="transmembrane region" description="Helical" evidence="2">
    <location>
        <begin position="286"/>
        <end position="312"/>
    </location>
</feature>
<feature type="transmembrane region" description="Helical" evidence="2">
    <location>
        <begin position="435"/>
        <end position="454"/>
    </location>
</feature>
<feature type="transmembrane region" description="Helical" evidence="2">
    <location>
        <begin position="213"/>
        <end position="231"/>
    </location>
</feature>
<dbReference type="OrthoDB" id="139907at2"/>
<reference evidence="3 4" key="1">
    <citation type="submission" date="2019-06" db="EMBL/GenBank/DDBJ databases">
        <title>Sequencing the genomes of 1000 actinobacteria strains.</title>
        <authorList>
            <person name="Klenk H.-P."/>
        </authorList>
    </citation>
    <scope>NUCLEOTIDE SEQUENCE [LARGE SCALE GENOMIC DNA]</scope>
    <source>
        <strain evidence="3 4">DSM 18082</strain>
    </source>
</reference>
<comment type="caution">
    <text evidence="3">The sequence shown here is derived from an EMBL/GenBank/DDBJ whole genome shotgun (WGS) entry which is preliminary data.</text>
</comment>
<sequence length="622" mass="67140">MTGKQAEGASLTTPGPPASALPPGAVVDAPTRSRRRVLPLLGQLLPLGLALALWLSSLRRVDLRGMSDLGLLSVLPLTYGAALGLVIGTLAVLIHQGSTRPVVLVAYFVLLIAILHATPAILYDSLRYAWGWKHVGVVDFILRHHAVAPRMDSPFSAYQSWPGFFALNALLVKVSGLGSALSYAAWAPPVVELLALGPLKLLFTTLARDTRQVWLALLVFYLGNWVAQDYFSPQAFAYLLYLVCLVVCLRWLPAARAGTPLPRWRRWMGETLPGQATGAPVRRRELLAVVLLLAGGIVTSHQLTPFMLVAALCVLCLGRHTGPAWLPVVVAAMTVAWVAFMATTFLRDNLYWIIASIGQLGQNAQTGFVDLSHATLDQKLVSYASRALTALVGLCAVAGWFRLRHARQPHRVAGLLAATPVTLLAANSYGGEMVFRVYLFALPFLALLAAGLVYPRTARTGGATAIAALAITMSMLFCAAYYGRERANYFTPEEVAASTWLYAHAPNRAMLVGATADFPWAWTHYETYDYAFLEDLPPAQRRTMVSSPLPAVDEAVVERRGPVYVVLTRSQVDSVRYTGVLPDGAVAAVGAALEHAPGYHVVYQNRDAVIFAASLPSAGGAR</sequence>